<keyword evidence="4" id="KW-1185">Reference proteome</keyword>
<protein>
    <submittedName>
        <fullName evidence="3">L,D-transpeptidase</fullName>
    </submittedName>
</protein>
<sequence length="247" mass="26222">MNRRSLLRATAVGAVAPVLTAGTAAEAAVNRWGPAVQPVNLAARLTTLPPQTTQVIVVHGPDYATTTATLQTYERVGGVWRFVNPGVSARIGAEGFTDHPAEGLAATPTGVYAIGATMYGIAADPGVRHAYHRVVVDDWWNENPESAAYNTFQHSTVSPGGYSEALWRYDPQYTHFAVITYNMPPTVAAPVPYAGSGIFLHQHSTGAGPTAGCVSLAHEPLVGVLRWLDPGASPRIVLSPVRNLGRY</sequence>
<organism evidence="3 4">
    <name type="scientific">Micromonospora zhanjiangensis</name>
    <dbReference type="NCBI Taxonomy" id="1522057"/>
    <lineage>
        <taxon>Bacteria</taxon>
        <taxon>Bacillati</taxon>
        <taxon>Actinomycetota</taxon>
        <taxon>Actinomycetes</taxon>
        <taxon>Micromonosporales</taxon>
        <taxon>Micromonosporaceae</taxon>
        <taxon>Micromonospora</taxon>
    </lineage>
</organism>
<dbReference type="InterPro" id="IPR005490">
    <property type="entry name" value="LD_TPept_cat_dom"/>
</dbReference>
<proteinExistence type="predicted"/>
<dbReference type="EMBL" id="JBHSBN010000023">
    <property type="protein sequence ID" value="MFC4109390.1"/>
    <property type="molecule type" value="Genomic_DNA"/>
</dbReference>
<evidence type="ECO:0000313" key="4">
    <source>
        <dbReference type="Proteomes" id="UP001595868"/>
    </source>
</evidence>
<dbReference type="RefSeq" id="WP_377550687.1">
    <property type="nucleotide sequence ID" value="NZ_JBHSBN010000023.1"/>
</dbReference>
<feature type="signal peptide" evidence="1">
    <location>
        <begin position="1"/>
        <end position="27"/>
    </location>
</feature>
<reference evidence="4" key="1">
    <citation type="journal article" date="2019" name="Int. J. Syst. Evol. Microbiol.">
        <title>The Global Catalogue of Microorganisms (GCM) 10K type strain sequencing project: providing services to taxonomists for standard genome sequencing and annotation.</title>
        <authorList>
            <consortium name="The Broad Institute Genomics Platform"/>
            <consortium name="The Broad Institute Genome Sequencing Center for Infectious Disease"/>
            <person name="Wu L."/>
            <person name="Ma J."/>
        </authorList>
    </citation>
    <scope>NUCLEOTIDE SEQUENCE [LARGE SCALE GENOMIC DNA]</scope>
    <source>
        <strain evidence="4">2902at01</strain>
    </source>
</reference>
<accession>A0ABV8KTB9</accession>
<evidence type="ECO:0000256" key="1">
    <source>
        <dbReference type="SAM" id="SignalP"/>
    </source>
</evidence>
<dbReference type="Proteomes" id="UP001595868">
    <property type="component" value="Unassembled WGS sequence"/>
</dbReference>
<evidence type="ECO:0000313" key="3">
    <source>
        <dbReference type="EMBL" id="MFC4109390.1"/>
    </source>
</evidence>
<dbReference type="PANTHER" id="PTHR38589">
    <property type="entry name" value="BLR0621 PROTEIN"/>
    <property type="match status" value="1"/>
</dbReference>
<keyword evidence="1" id="KW-0732">Signal</keyword>
<dbReference type="PROSITE" id="PS51318">
    <property type="entry name" value="TAT"/>
    <property type="match status" value="1"/>
</dbReference>
<evidence type="ECO:0000259" key="2">
    <source>
        <dbReference type="Pfam" id="PF03734"/>
    </source>
</evidence>
<feature type="chain" id="PRO_5046713086" evidence="1">
    <location>
        <begin position="28"/>
        <end position="247"/>
    </location>
</feature>
<comment type="caution">
    <text evidence="3">The sequence shown here is derived from an EMBL/GenBank/DDBJ whole genome shotgun (WGS) entry which is preliminary data.</text>
</comment>
<gene>
    <name evidence="3" type="ORF">ACFOX0_26100</name>
</gene>
<dbReference type="InterPro" id="IPR006311">
    <property type="entry name" value="TAT_signal"/>
</dbReference>
<feature type="domain" description="L,D-TPase catalytic" evidence="2">
    <location>
        <begin position="71"/>
        <end position="232"/>
    </location>
</feature>
<name>A0ABV8KTB9_9ACTN</name>
<dbReference type="Pfam" id="PF03734">
    <property type="entry name" value="YkuD"/>
    <property type="match status" value="1"/>
</dbReference>
<dbReference type="PANTHER" id="PTHR38589:SF1">
    <property type="entry name" value="BLR0621 PROTEIN"/>
    <property type="match status" value="1"/>
</dbReference>